<dbReference type="SUPFAM" id="SSF161098">
    <property type="entry name" value="MetI-like"/>
    <property type="match status" value="1"/>
</dbReference>
<comment type="subcellular location">
    <subcellularLocation>
        <location evidence="1 7">Cell membrane</location>
        <topology evidence="1 7">Multi-pass membrane protein</topology>
    </subcellularLocation>
</comment>
<evidence type="ECO:0000256" key="4">
    <source>
        <dbReference type="ARBA" id="ARBA00022692"/>
    </source>
</evidence>
<keyword evidence="4 7" id="KW-0812">Transmembrane</keyword>
<dbReference type="Proteomes" id="UP000479335">
    <property type="component" value="Unassembled WGS sequence"/>
</dbReference>
<dbReference type="CDD" id="cd06261">
    <property type="entry name" value="TM_PBP2"/>
    <property type="match status" value="1"/>
</dbReference>
<evidence type="ECO:0000259" key="8">
    <source>
        <dbReference type="PROSITE" id="PS50928"/>
    </source>
</evidence>
<comment type="caution">
    <text evidence="9">The sequence shown here is derived from an EMBL/GenBank/DDBJ whole genome shotgun (WGS) entry which is preliminary data.</text>
</comment>
<reference evidence="9 10" key="1">
    <citation type="submission" date="2019-12" db="EMBL/GenBank/DDBJ databases">
        <title>Novel species isolated from a subtropical stream in China.</title>
        <authorList>
            <person name="Lu H."/>
        </authorList>
    </citation>
    <scope>NUCLEOTIDE SEQUENCE [LARGE SCALE GENOMIC DNA]</scope>
    <source>
        <strain evidence="9 10">FT135W</strain>
    </source>
</reference>
<keyword evidence="5 7" id="KW-1133">Transmembrane helix</keyword>
<organism evidence="9 10">
    <name type="scientific">Duganella flavida</name>
    <dbReference type="NCBI Taxonomy" id="2692175"/>
    <lineage>
        <taxon>Bacteria</taxon>
        <taxon>Pseudomonadati</taxon>
        <taxon>Pseudomonadota</taxon>
        <taxon>Betaproteobacteria</taxon>
        <taxon>Burkholderiales</taxon>
        <taxon>Oxalobacteraceae</taxon>
        <taxon>Telluria group</taxon>
        <taxon>Duganella</taxon>
    </lineage>
</organism>
<evidence type="ECO:0000256" key="2">
    <source>
        <dbReference type="ARBA" id="ARBA00022448"/>
    </source>
</evidence>
<feature type="transmembrane region" description="Helical" evidence="7">
    <location>
        <begin position="217"/>
        <end position="236"/>
    </location>
</feature>
<dbReference type="GO" id="GO:0005886">
    <property type="term" value="C:plasma membrane"/>
    <property type="evidence" value="ECO:0007669"/>
    <property type="project" value="UniProtKB-SubCell"/>
</dbReference>
<keyword evidence="10" id="KW-1185">Reference proteome</keyword>
<feature type="domain" description="ABC transmembrane type-1" evidence="8">
    <location>
        <begin position="55"/>
        <end position="236"/>
    </location>
</feature>
<keyword evidence="3" id="KW-1003">Cell membrane</keyword>
<dbReference type="Pfam" id="PF00528">
    <property type="entry name" value="BPD_transp_1"/>
    <property type="match status" value="1"/>
</dbReference>
<feature type="transmembrane region" description="Helical" evidence="7">
    <location>
        <begin position="63"/>
        <end position="83"/>
    </location>
</feature>
<evidence type="ECO:0000313" key="9">
    <source>
        <dbReference type="EMBL" id="MYM22709.1"/>
    </source>
</evidence>
<evidence type="ECO:0000313" key="10">
    <source>
        <dbReference type="Proteomes" id="UP000479335"/>
    </source>
</evidence>
<keyword evidence="2 7" id="KW-0813">Transport</keyword>
<evidence type="ECO:0000256" key="5">
    <source>
        <dbReference type="ARBA" id="ARBA00022989"/>
    </source>
</evidence>
<proteinExistence type="inferred from homology"/>
<protein>
    <submittedName>
        <fullName evidence="9">ABC transporter permease subunit</fullName>
    </submittedName>
</protein>
<dbReference type="AlphaFoldDB" id="A0A6L8K5C8"/>
<dbReference type="Gene3D" id="1.10.3720.10">
    <property type="entry name" value="MetI-like"/>
    <property type="match status" value="1"/>
</dbReference>
<sequence>MSARWKGWVLPIALLVLWQWQAQRGELYASIFPSLQQIAAGAAELWNSGELAGAVHSSLRRAVLGWSSGALAGIAVGLLLALCRPVDWLFGPLFNALRQVPLFAWIPLVGLWLGRDETARLFMVQLAAFYPCLLHAYEGAAKVERRYLDVAQVLKLSARTRILKLALPAAMPSILSGVSQALAVAWIAAVASELLFATGPGLGNSMLMAEAGARMDLVLVCVALIGVLGYAMNYAASRAGAYLLRWRDSV</sequence>
<name>A0A6L8K5C8_9BURK</name>
<comment type="similarity">
    <text evidence="7">Belongs to the binding-protein-dependent transport system permease family.</text>
</comment>
<dbReference type="EMBL" id="WWCN01000004">
    <property type="protein sequence ID" value="MYM22709.1"/>
    <property type="molecule type" value="Genomic_DNA"/>
</dbReference>
<feature type="transmembrane region" description="Helical" evidence="7">
    <location>
        <begin position="95"/>
        <end position="113"/>
    </location>
</feature>
<evidence type="ECO:0000256" key="6">
    <source>
        <dbReference type="ARBA" id="ARBA00023136"/>
    </source>
</evidence>
<evidence type="ECO:0000256" key="1">
    <source>
        <dbReference type="ARBA" id="ARBA00004651"/>
    </source>
</evidence>
<dbReference type="PANTHER" id="PTHR30151:SF38">
    <property type="entry name" value="ALIPHATIC SULFONATES TRANSPORT PERMEASE PROTEIN SSUC-RELATED"/>
    <property type="match status" value="1"/>
</dbReference>
<dbReference type="GO" id="GO:0055085">
    <property type="term" value="P:transmembrane transport"/>
    <property type="evidence" value="ECO:0007669"/>
    <property type="project" value="InterPro"/>
</dbReference>
<gene>
    <name evidence="9" type="ORF">GTP46_08620</name>
</gene>
<feature type="transmembrane region" description="Helical" evidence="7">
    <location>
        <begin position="165"/>
        <end position="197"/>
    </location>
</feature>
<keyword evidence="6 7" id="KW-0472">Membrane</keyword>
<dbReference type="RefSeq" id="WP_161006199.1">
    <property type="nucleotide sequence ID" value="NZ_WWCN01000004.1"/>
</dbReference>
<dbReference type="PROSITE" id="PS50928">
    <property type="entry name" value="ABC_TM1"/>
    <property type="match status" value="1"/>
</dbReference>
<dbReference type="InterPro" id="IPR035906">
    <property type="entry name" value="MetI-like_sf"/>
</dbReference>
<accession>A0A6L8K5C8</accession>
<dbReference type="InterPro" id="IPR000515">
    <property type="entry name" value="MetI-like"/>
</dbReference>
<dbReference type="PANTHER" id="PTHR30151">
    <property type="entry name" value="ALKANE SULFONATE ABC TRANSPORTER-RELATED, MEMBRANE SUBUNIT"/>
    <property type="match status" value="1"/>
</dbReference>
<evidence type="ECO:0000256" key="3">
    <source>
        <dbReference type="ARBA" id="ARBA00022475"/>
    </source>
</evidence>
<evidence type="ECO:0000256" key="7">
    <source>
        <dbReference type="RuleBase" id="RU363032"/>
    </source>
</evidence>